<dbReference type="InterPro" id="IPR023026">
    <property type="entry name" value="Trp_synth_beta/beta-like"/>
</dbReference>
<evidence type="ECO:0000256" key="5">
    <source>
        <dbReference type="ARBA" id="ARBA00011270"/>
    </source>
</evidence>
<gene>
    <name evidence="12 14" type="primary">trpB</name>
</gene>
<comment type="similarity">
    <text evidence="4 12">Belongs to the TrpB family.</text>
</comment>
<dbReference type="PANTHER" id="PTHR48077:SF3">
    <property type="entry name" value="TRYPTOPHAN SYNTHASE"/>
    <property type="match status" value="1"/>
</dbReference>
<dbReference type="PANTHER" id="PTHR48077">
    <property type="entry name" value="TRYPTOPHAN SYNTHASE-RELATED"/>
    <property type="match status" value="1"/>
</dbReference>
<dbReference type="Gene3D" id="3.40.50.1100">
    <property type="match status" value="2"/>
</dbReference>
<comment type="cofactor">
    <cofactor evidence="1 12">
        <name>pyridoxal 5'-phosphate</name>
        <dbReference type="ChEBI" id="CHEBI:597326"/>
    </cofactor>
</comment>
<dbReference type="CDD" id="cd06446">
    <property type="entry name" value="Trp-synth_B"/>
    <property type="match status" value="1"/>
</dbReference>
<organism evidence="14">
    <name type="scientific">Pasteurella multocida</name>
    <dbReference type="NCBI Taxonomy" id="747"/>
    <lineage>
        <taxon>Bacteria</taxon>
        <taxon>Pseudomonadati</taxon>
        <taxon>Pseudomonadota</taxon>
        <taxon>Gammaproteobacteria</taxon>
        <taxon>Pasteurellales</taxon>
        <taxon>Pasteurellaceae</taxon>
        <taxon>Pasteurella</taxon>
    </lineage>
</organism>
<sequence>MSETLLNPYFGEFGGMYVPEILMPVLKNLEKAFVEAQQDPTFKETFLDLLKNYAGRPTALTRCRNLTQGSKTKLYLKREDLLHGGAHKTNQVLGQILLAKRMGKTRIIAETGAGQHGVATALACAMLGMPCQIYMGAKDVERQSPNVFRMRLMGANVTAVTKGSASLKDACCEAMRDWAENYEHTHYLLGTAAGPHPFPTIVREFQKIIGEETKQQILAREGRLPDAVIAAVGGGSNAIGMFNDFIEETSVRLIGVEPAGKGIATGQHGAPLGHGTTGIYFGMKAPLMQTPDGQIEESYSISAGLDFPSVGPQHAHLQAIGRAQYESITDDEALSAFQALARHEGIIPALESAHALAYALKLIQRQPEKEQLLVVNLSGRGDKDIFTVDRILSQKGVSDAPF</sequence>
<evidence type="ECO:0000256" key="3">
    <source>
        <dbReference type="ARBA" id="ARBA00004733"/>
    </source>
</evidence>
<dbReference type="UniPathway" id="UPA00035">
    <property type="reaction ID" value="UER00044"/>
</dbReference>
<dbReference type="RefSeq" id="WP_071522941.1">
    <property type="nucleotide sequence ID" value="NZ_JACDXE010000002.1"/>
</dbReference>
<dbReference type="HAMAP" id="MF_00133">
    <property type="entry name" value="Trp_synth_beta"/>
    <property type="match status" value="1"/>
</dbReference>
<comment type="subunit">
    <text evidence="5 12">Tetramer of two alpha and two beta chains.</text>
</comment>
<evidence type="ECO:0000256" key="4">
    <source>
        <dbReference type="ARBA" id="ARBA00009982"/>
    </source>
</evidence>
<proteinExistence type="inferred from homology"/>
<keyword evidence="8 12" id="KW-0663">Pyridoxal phosphate</keyword>
<keyword evidence="6 12" id="KW-0028">Amino-acid biosynthesis</keyword>
<keyword evidence="9 12" id="KW-0057">Aromatic amino acid biosynthesis</keyword>
<dbReference type="EMBL" id="KP660304">
    <property type="protein sequence ID" value="AMK08143.1"/>
    <property type="molecule type" value="Genomic_DNA"/>
</dbReference>
<keyword evidence="7 12" id="KW-0822">Tryptophan biosynthesis</keyword>
<evidence type="ECO:0000256" key="1">
    <source>
        <dbReference type="ARBA" id="ARBA00001933"/>
    </source>
</evidence>
<keyword evidence="10 12" id="KW-0456">Lyase</keyword>
<dbReference type="InterPro" id="IPR001926">
    <property type="entry name" value="TrpB-like_PALP"/>
</dbReference>
<name>A0A126QH72_PASMD</name>
<comment type="pathway">
    <text evidence="3 12">Amino-acid biosynthesis; L-tryptophan biosynthesis; L-tryptophan from chorismate: step 5/5.</text>
</comment>
<dbReference type="PROSITE" id="PS00168">
    <property type="entry name" value="TRP_SYNTHASE_BETA"/>
    <property type="match status" value="1"/>
</dbReference>
<dbReference type="FunFam" id="3.40.50.1100:FF:000004">
    <property type="entry name" value="Tryptophan synthase beta chain"/>
    <property type="match status" value="1"/>
</dbReference>
<dbReference type="InterPro" id="IPR006653">
    <property type="entry name" value="Trp_synth_b_CS"/>
</dbReference>
<dbReference type="PIRSF" id="PIRSF001413">
    <property type="entry name" value="Trp_syn_beta"/>
    <property type="match status" value="1"/>
</dbReference>
<evidence type="ECO:0000259" key="13">
    <source>
        <dbReference type="Pfam" id="PF00291"/>
    </source>
</evidence>
<dbReference type="GO" id="GO:0004834">
    <property type="term" value="F:tryptophan synthase activity"/>
    <property type="evidence" value="ECO:0007669"/>
    <property type="project" value="UniProtKB-UniRule"/>
</dbReference>
<dbReference type="AlphaFoldDB" id="A0A126QH72"/>
<evidence type="ECO:0000256" key="8">
    <source>
        <dbReference type="ARBA" id="ARBA00022898"/>
    </source>
</evidence>
<dbReference type="InterPro" id="IPR006654">
    <property type="entry name" value="Trp_synth_beta"/>
</dbReference>
<evidence type="ECO:0000256" key="10">
    <source>
        <dbReference type="ARBA" id="ARBA00023239"/>
    </source>
</evidence>
<dbReference type="EC" id="4.2.1.20" evidence="12"/>
<dbReference type="FunFam" id="3.40.50.1100:FF:000001">
    <property type="entry name" value="Tryptophan synthase beta chain"/>
    <property type="match status" value="1"/>
</dbReference>
<protein>
    <recommendedName>
        <fullName evidence="12">Tryptophan synthase beta chain</fullName>
        <ecNumber evidence="12">4.2.1.20</ecNumber>
    </recommendedName>
</protein>
<feature type="modified residue" description="N6-(pyridoxal phosphate)lysine" evidence="12">
    <location>
        <position position="88"/>
    </location>
</feature>
<dbReference type="Pfam" id="PF00291">
    <property type="entry name" value="PALP"/>
    <property type="match status" value="1"/>
</dbReference>
<evidence type="ECO:0000256" key="11">
    <source>
        <dbReference type="ARBA" id="ARBA00049047"/>
    </source>
</evidence>
<evidence type="ECO:0000256" key="2">
    <source>
        <dbReference type="ARBA" id="ARBA00002786"/>
    </source>
</evidence>
<dbReference type="NCBIfam" id="TIGR00263">
    <property type="entry name" value="trpB"/>
    <property type="match status" value="1"/>
</dbReference>
<evidence type="ECO:0000313" key="14">
    <source>
        <dbReference type="EMBL" id="AMK08143.1"/>
    </source>
</evidence>
<comment type="catalytic activity">
    <reaction evidence="11 12">
        <text>(1S,2R)-1-C-(indol-3-yl)glycerol 3-phosphate + L-serine = D-glyceraldehyde 3-phosphate + L-tryptophan + H2O</text>
        <dbReference type="Rhea" id="RHEA:10532"/>
        <dbReference type="ChEBI" id="CHEBI:15377"/>
        <dbReference type="ChEBI" id="CHEBI:33384"/>
        <dbReference type="ChEBI" id="CHEBI:57912"/>
        <dbReference type="ChEBI" id="CHEBI:58866"/>
        <dbReference type="ChEBI" id="CHEBI:59776"/>
        <dbReference type="EC" id="4.2.1.20"/>
    </reaction>
</comment>
<dbReference type="GO" id="GO:0005737">
    <property type="term" value="C:cytoplasm"/>
    <property type="evidence" value="ECO:0007669"/>
    <property type="project" value="TreeGrafter"/>
</dbReference>
<evidence type="ECO:0000256" key="9">
    <source>
        <dbReference type="ARBA" id="ARBA00023141"/>
    </source>
</evidence>
<evidence type="ECO:0000256" key="7">
    <source>
        <dbReference type="ARBA" id="ARBA00022822"/>
    </source>
</evidence>
<reference evidence="14" key="1">
    <citation type="submission" date="2015-01" db="EMBL/GenBank/DDBJ databases">
        <title>Draft genome sequence of Pasteurella multocida isolated from alpaca pneumonia.</title>
        <authorList>
            <person name="Maturrano L."/>
            <person name="Hurtado R."/>
            <person name="Allasi N."/>
            <person name="Juscamayta E."/>
            <person name="Fernandez D."/>
            <person name="Maximiliano J."/>
            <person name="Rimac R."/>
            <person name="Rosadio R."/>
        </authorList>
    </citation>
    <scope>NUCLEOTIDE SEQUENCE</scope>
    <source>
        <strain evidence="14">UNMSM</strain>
    </source>
</reference>
<evidence type="ECO:0000256" key="12">
    <source>
        <dbReference type="HAMAP-Rule" id="MF_00133"/>
    </source>
</evidence>
<accession>A0A126QH72</accession>
<evidence type="ECO:0000256" key="6">
    <source>
        <dbReference type="ARBA" id="ARBA00022605"/>
    </source>
</evidence>
<dbReference type="SUPFAM" id="SSF53686">
    <property type="entry name" value="Tryptophan synthase beta subunit-like PLP-dependent enzymes"/>
    <property type="match status" value="1"/>
</dbReference>
<dbReference type="InterPro" id="IPR036052">
    <property type="entry name" value="TrpB-like_PALP_sf"/>
</dbReference>
<comment type="function">
    <text evidence="2 12">The beta subunit is responsible for the synthesis of L-tryptophan from indole and L-serine.</text>
</comment>
<feature type="domain" description="Tryptophan synthase beta chain-like PALP" evidence="13">
    <location>
        <begin position="54"/>
        <end position="375"/>
    </location>
</feature>